<keyword evidence="3 6" id="KW-0812">Transmembrane</keyword>
<dbReference type="AlphaFoldDB" id="A0AAV4D614"/>
<dbReference type="InterPro" id="IPR050911">
    <property type="entry name" value="DRAM/TMEM150_Autophagy_Mod"/>
</dbReference>
<feature type="transmembrane region" description="Helical" evidence="6">
    <location>
        <begin position="7"/>
        <end position="29"/>
    </location>
</feature>
<reference evidence="8 9" key="1">
    <citation type="journal article" date="2021" name="Elife">
        <title>Chloroplast acquisition without the gene transfer in kleptoplastic sea slugs, Plakobranchus ocellatus.</title>
        <authorList>
            <person name="Maeda T."/>
            <person name="Takahashi S."/>
            <person name="Yoshida T."/>
            <person name="Shimamura S."/>
            <person name="Takaki Y."/>
            <person name="Nagai Y."/>
            <person name="Toyoda A."/>
            <person name="Suzuki Y."/>
            <person name="Arimoto A."/>
            <person name="Ishii H."/>
            <person name="Satoh N."/>
            <person name="Nishiyama T."/>
            <person name="Hasebe M."/>
            <person name="Maruyama T."/>
            <person name="Minagawa J."/>
            <person name="Obokata J."/>
            <person name="Shigenobu S."/>
        </authorList>
    </citation>
    <scope>NUCLEOTIDE SEQUENCE [LARGE SCALE GENOMIC DNA]</scope>
</reference>
<feature type="transmembrane region" description="Helical" evidence="6">
    <location>
        <begin position="161"/>
        <end position="183"/>
    </location>
</feature>
<keyword evidence="9" id="KW-1185">Reference proteome</keyword>
<feature type="transmembrane region" description="Helical" evidence="6">
    <location>
        <begin position="203"/>
        <end position="231"/>
    </location>
</feature>
<evidence type="ECO:0000259" key="7">
    <source>
        <dbReference type="Pfam" id="PF10277"/>
    </source>
</evidence>
<evidence type="ECO:0000313" key="9">
    <source>
        <dbReference type="Proteomes" id="UP000735302"/>
    </source>
</evidence>
<dbReference type="EMBL" id="BLXT01007504">
    <property type="protein sequence ID" value="GFO39639.1"/>
    <property type="molecule type" value="Genomic_DNA"/>
</dbReference>
<comment type="similarity">
    <text evidence="2">Belongs to the DRAM/TMEM150 family.</text>
</comment>
<comment type="subcellular location">
    <subcellularLocation>
        <location evidence="1">Endomembrane system</location>
        <topology evidence="1">Multi-pass membrane protein</topology>
    </subcellularLocation>
</comment>
<proteinExistence type="inferred from homology"/>
<protein>
    <submittedName>
        <fullName evidence="8">DNA damage-regulated autophagy modulator protein 2</fullName>
    </submittedName>
</protein>
<dbReference type="PANTHER" id="PTHR21324:SF2">
    <property type="entry name" value="EG:22E5.9 PROTEIN"/>
    <property type="match status" value="1"/>
</dbReference>
<evidence type="ECO:0000256" key="4">
    <source>
        <dbReference type="ARBA" id="ARBA00022989"/>
    </source>
</evidence>
<evidence type="ECO:0000256" key="3">
    <source>
        <dbReference type="ARBA" id="ARBA00022692"/>
    </source>
</evidence>
<name>A0AAV4D614_9GAST</name>
<gene>
    <name evidence="8" type="ORF">PoB_006614400</name>
</gene>
<evidence type="ECO:0000256" key="5">
    <source>
        <dbReference type="ARBA" id="ARBA00023136"/>
    </source>
</evidence>
<dbReference type="GO" id="GO:0012505">
    <property type="term" value="C:endomembrane system"/>
    <property type="evidence" value="ECO:0007669"/>
    <property type="project" value="UniProtKB-SubCell"/>
</dbReference>
<evidence type="ECO:0000256" key="1">
    <source>
        <dbReference type="ARBA" id="ARBA00004127"/>
    </source>
</evidence>
<dbReference type="PANTHER" id="PTHR21324">
    <property type="entry name" value="FASTING-INDUCIBLE INTEGRAL MEMBRANE PROTEIN TM6P1-RELATED"/>
    <property type="match status" value="1"/>
</dbReference>
<evidence type="ECO:0000256" key="6">
    <source>
        <dbReference type="SAM" id="Phobius"/>
    </source>
</evidence>
<sequence>MVRELDLLPVFQVVITILTFILCYIWSVLRHDVDSVFPFISDTGANSPESCLFSQLLNVSAFLTLFIMYARYKSVEARLAEDVHVDHKWLTRLSKGSTVIGMLAAFGVSLVANFQDNSELSAVHFTGAVLAFGPGVLYCLLQSVLSYLMCPRYNTVAVCRVRLAITVFCIAAAIVMAVSWITASQLRPSDLNSHKDLKWKPEYPGYTAHLFSTAFEWILSCGFFCFFLTYIGEFNKLELNVTARLLAPELDLEIGRARQLNGIHNVAGRRIEAAQPSINAPDFGHGSSEEAGERTRLLNQQTQGGGAFV</sequence>
<feature type="transmembrane region" description="Helical" evidence="6">
    <location>
        <begin position="52"/>
        <end position="72"/>
    </location>
</feature>
<feature type="transmembrane region" description="Helical" evidence="6">
    <location>
        <begin position="93"/>
        <end position="112"/>
    </location>
</feature>
<feature type="transmembrane region" description="Helical" evidence="6">
    <location>
        <begin position="124"/>
        <end position="149"/>
    </location>
</feature>
<comment type="caution">
    <text evidence="8">The sequence shown here is derived from an EMBL/GenBank/DDBJ whole genome shotgun (WGS) entry which is preliminary data.</text>
</comment>
<dbReference type="Proteomes" id="UP000735302">
    <property type="component" value="Unassembled WGS sequence"/>
</dbReference>
<organism evidence="8 9">
    <name type="scientific">Plakobranchus ocellatus</name>
    <dbReference type="NCBI Taxonomy" id="259542"/>
    <lineage>
        <taxon>Eukaryota</taxon>
        <taxon>Metazoa</taxon>
        <taxon>Spiralia</taxon>
        <taxon>Lophotrochozoa</taxon>
        <taxon>Mollusca</taxon>
        <taxon>Gastropoda</taxon>
        <taxon>Heterobranchia</taxon>
        <taxon>Euthyneura</taxon>
        <taxon>Panpulmonata</taxon>
        <taxon>Sacoglossa</taxon>
        <taxon>Placobranchoidea</taxon>
        <taxon>Plakobranchidae</taxon>
        <taxon>Plakobranchus</taxon>
    </lineage>
</organism>
<dbReference type="InterPro" id="IPR019402">
    <property type="entry name" value="CWH43_N"/>
</dbReference>
<evidence type="ECO:0000256" key="2">
    <source>
        <dbReference type="ARBA" id="ARBA00006565"/>
    </source>
</evidence>
<accession>A0AAV4D614</accession>
<keyword evidence="5 6" id="KW-0472">Membrane</keyword>
<feature type="domain" description="CWH43-like N-terminal" evidence="7">
    <location>
        <begin position="7"/>
        <end position="236"/>
    </location>
</feature>
<evidence type="ECO:0000313" key="8">
    <source>
        <dbReference type="EMBL" id="GFO39639.1"/>
    </source>
</evidence>
<keyword evidence="4 6" id="KW-1133">Transmembrane helix</keyword>
<dbReference type="Pfam" id="PF10277">
    <property type="entry name" value="Frag1"/>
    <property type="match status" value="1"/>
</dbReference>